<evidence type="ECO:0000256" key="1">
    <source>
        <dbReference type="SAM" id="Coils"/>
    </source>
</evidence>
<comment type="caution">
    <text evidence="4">The sequence shown here is derived from an EMBL/GenBank/DDBJ whole genome shotgun (WGS) entry which is preliminary data.</text>
</comment>
<dbReference type="AlphaFoldDB" id="A0A8H7F0T8"/>
<feature type="region of interest" description="Disordered" evidence="2">
    <location>
        <begin position="346"/>
        <end position="365"/>
    </location>
</feature>
<evidence type="ECO:0000256" key="2">
    <source>
        <dbReference type="SAM" id="MobiDB-lite"/>
    </source>
</evidence>
<dbReference type="Gene3D" id="3.40.50.300">
    <property type="entry name" value="P-loop containing nucleotide triphosphate hydrolases"/>
    <property type="match status" value="1"/>
</dbReference>
<evidence type="ECO:0000313" key="5">
    <source>
        <dbReference type="Proteomes" id="UP000629468"/>
    </source>
</evidence>
<dbReference type="Pfam" id="PF01926">
    <property type="entry name" value="MMR_HSR1"/>
    <property type="match status" value="1"/>
</dbReference>
<dbReference type="InterPro" id="IPR006073">
    <property type="entry name" value="GTP-bd"/>
</dbReference>
<gene>
    <name evidence="4" type="ORF">Agabi119p4_5885</name>
</gene>
<dbReference type="GO" id="GO:0005525">
    <property type="term" value="F:GTP binding"/>
    <property type="evidence" value="ECO:0007669"/>
    <property type="project" value="InterPro"/>
</dbReference>
<dbReference type="EMBL" id="JABXXO010000008">
    <property type="protein sequence ID" value="KAF7771574.1"/>
    <property type="molecule type" value="Genomic_DNA"/>
</dbReference>
<protein>
    <recommendedName>
        <fullName evidence="3">G domain-containing protein</fullName>
    </recommendedName>
</protein>
<dbReference type="CDD" id="cd00267">
    <property type="entry name" value="ABC_ATPase"/>
    <property type="match status" value="1"/>
</dbReference>
<sequence>MPHTHTRGSLSSLYMTLKTLSQPTGADDSANPSPLLYNGAYIDHTSGSQEVHSGSETSSTNQIAGLQDPSSSSTGSAKSNRTPDSGTPTVISPSKAMSAESPTQGAGAGSIFTSSLSNFFSFSPKKPTKSQLDSLTNSRNPSYDQLKELGDLKVDQIKENDILIALMGPTGSGKSSFVSAITGEDKGIGHSLTSYTSGVHAIRVRVPENGASIVLVDTPGFDDTHKSDYEILEIISEWLKKTGSKNIYLNRVLYLHRISDNRMAGTPLKNLELFERICGPRWFNRVVLVTTMWDELDGQEVGIARERELKDTFWKPMIDRGSTTQRHDGAKDSAWGIIHNVLETRKQQQRPQLQKETVEKGKSLPNTDAGYELYAQMDDLDKKRKGLMQTLQRQMARSGVDDELKGMLHAQYSELEQSQKETKDDLSKLKATASQRFFKSLGMKTRYFGMS</sequence>
<reference evidence="4 5" key="1">
    <citation type="journal article" name="Sci. Rep.">
        <title>Telomere-to-telomere assembled and centromere annotated genomes of the two main subspecies of the button mushroom Agaricus bisporus reveal especially polymorphic chromosome ends.</title>
        <authorList>
            <person name="Sonnenberg A.S.M."/>
            <person name="Sedaghat-Telgerd N."/>
            <person name="Lavrijssen B."/>
            <person name="Ohm R.A."/>
            <person name="Hendrickx P.M."/>
            <person name="Scholtmeijer K."/>
            <person name="Baars J.J.P."/>
            <person name="van Peer A."/>
        </authorList>
    </citation>
    <scope>NUCLEOTIDE SEQUENCE [LARGE SCALE GENOMIC DNA]</scope>
    <source>
        <strain evidence="4 5">H119_p4</strain>
    </source>
</reference>
<feature type="coiled-coil region" evidence="1">
    <location>
        <begin position="377"/>
        <end position="432"/>
    </location>
</feature>
<feature type="domain" description="G" evidence="3">
    <location>
        <begin position="164"/>
        <end position="227"/>
    </location>
</feature>
<dbReference type="Proteomes" id="UP000629468">
    <property type="component" value="Unassembled WGS sequence"/>
</dbReference>
<proteinExistence type="predicted"/>
<accession>A0A8H7F0T8</accession>
<dbReference type="SUPFAM" id="SSF52540">
    <property type="entry name" value="P-loop containing nucleoside triphosphate hydrolases"/>
    <property type="match status" value="1"/>
</dbReference>
<evidence type="ECO:0000259" key="3">
    <source>
        <dbReference type="Pfam" id="PF01926"/>
    </source>
</evidence>
<evidence type="ECO:0000313" key="4">
    <source>
        <dbReference type="EMBL" id="KAF7771574.1"/>
    </source>
</evidence>
<keyword evidence="1" id="KW-0175">Coiled coil</keyword>
<dbReference type="InterPro" id="IPR027417">
    <property type="entry name" value="P-loop_NTPase"/>
</dbReference>
<organism evidence="4 5">
    <name type="scientific">Agaricus bisporus var. burnettii</name>
    <dbReference type="NCBI Taxonomy" id="192524"/>
    <lineage>
        <taxon>Eukaryota</taxon>
        <taxon>Fungi</taxon>
        <taxon>Dikarya</taxon>
        <taxon>Basidiomycota</taxon>
        <taxon>Agaricomycotina</taxon>
        <taxon>Agaricomycetes</taxon>
        <taxon>Agaricomycetidae</taxon>
        <taxon>Agaricales</taxon>
        <taxon>Agaricineae</taxon>
        <taxon>Agaricaceae</taxon>
        <taxon>Agaricus</taxon>
    </lineage>
</organism>
<feature type="compositionally biased region" description="Polar residues" evidence="2">
    <location>
        <begin position="46"/>
        <end position="92"/>
    </location>
</feature>
<feature type="region of interest" description="Disordered" evidence="2">
    <location>
        <begin position="46"/>
        <end position="107"/>
    </location>
</feature>
<name>A0A8H7F0T8_AGABI</name>